<evidence type="ECO:0000256" key="3">
    <source>
        <dbReference type="ARBA" id="ARBA00004435"/>
    </source>
</evidence>
<keyword evidence="10" id="KW-1003">Cell membrane</keyword>
<dbReference type="GO" id="GO:0005829">
    <property type="term" value="C:cytosol"/>
    <property type="evidence" value="ECO:0007669"/>
    <property type="project" value="UniProtKB-ARBA"/>
</dbReference>
<evidence type="ECO:0000256" key="5">
    <source>
        <dbReference type="ARBA" id="ARBA00006853"/>
    </source>
</evidence>
<evidence type="ECO:0000256" key="18">
    <source>
        <dbReference type="ARBA" id="ARBA00023136"/>
    </source>
</evidence>
<keyword evidence="15" id="KW-0418">Kinase</keyword>
<evidence type="ECO:0000256" key="13">
    <source>
        <dbReference type="ARBA" id="ARBA00022737"/>
    </source>
</evidence>
<dbReference type="FunFam" id="3.90.1200.10:FF:000003">
    <property type="entry name" value="fructosamine-3-kinase isoform X1"/>
    <property type="match status" value="2"/>
</dbReference>
<evidence type="ECO:0000313" key="30">
    <source>
        <dbReference type="Proteomes" id="UP001623348"/>
    </source>
</evidence>
<dbReference type="InterPro" id="IPR011989">
    <property type="entry name" value="ARM-like"/>
</dbReference>
<dbReference type="FunFam" id="3.30.200.20:FF:000264">
    <property type="entry name" value="Protein-ribulosamine 3-kinase, chloroplastic"/>
    <property type="match status" value="2"/>
</dbReference>
<dbReference type="InterPro" id="IPR016024">
    <property type="entry name" value="ARM-type_fold"/>
</dbReference>
<dbReference type="GO" id="GO:0005096">
    <property type="term" value="F:GTPase activator activity"/>
    <property type="evidence" value="ECO:0007669"/>
    <property type="project" value="UniProtKB-ARBA"/>
</dbReference>
<evidence type="ECO:0000256" key="16">
    <source>
        <dbReference type="ARBA" id="ARBA00022840"/>
    </source>
</evidence>
<dbReference type="PANTHER" id="PTHR12658">
    <property type="entry name" value="BETA-TUBULIN COFACTOR D"/>
    <property type="match status" value="1"/>
</dbReference>
<dbReference type="InterPro" id="IPR011009">
    <property type="entry name" value="Kinase-like_dom_sf"/>
</dbReference>
<dbReference type="Pfam" id="PF12612">
    <property type="entry name" value="TFCD_C"/>
    <property type="match status" value="1"/>
</dbReference>
<protein>
    <recommendedName>
        <fullName evidence="8">Tubulin-specific chaperone D</fullName>
        <ecNumber evidence="7">2.7.1.172</ecNumber>
    </recommendedName>
    <alternativeName>
        <fullName evidence="25">Beta-tubulin cofactor D</fullName>
    </alternativeName>
    <alternativeName>
        <fullName evidence="26">Tubulin-folding cofactor D</fullName>
    </alternativeName>
</protein>
<evidence type="ECO:0000256" key="24">
    <source>
        <dbReference type="ARBA" id="ARBA00064145"/>
    </source>
</evidence>
<dbReference type="Pfam" id="PF23579">
    <property type="entry name" value="ARM_TBCD"/>
    <property type="match status" value="1"/>
</dbReference>
<evidence type="ECO:0000256" key="1">
    <source>
        <dbReference type="ARBA" id="ARBA00004124"/>
    </source>
</evidence>
<sequence length="1785" mass="200578">MEDVLRRELGTAVLRPTGHSGGGCISQGQSYDTDHGRVYVKSNSKAEARRMFEGEMASLEAILKTQTIKVPKPIKVIDLPGGSTLFVMEHLEMRGLNRHSAKLGTQLADLHLHNQQLGEKLKKKESTVGKGQGQMEVQFVDQFGFHTVTCCGYLPQVNDWQNDWVTFFAKQRIQPQMDMIEKNSGDREARELWAQLQLKIPSLFCDIEIVPALLHGDLWGGNVAEDDSGPIIFDPASFYGHSEYELAIAGMFGGFSSSFYSAYHSKIPKAAGFEKRLKLYQLFHYMNHWNHFVDLTESSCSSLEITMEKILKTELKTSVLKAFGSSGGGYISQSQGYETDSGRVFVKINYKPQARKMFEGEMASLEAIQKTNIVRVPQPIKVIDLPGGGAMFVMEYLKMKHLNKYSSKLGEQIADLHLYNQKLGEKLRKEGNTIGKGAGHSESQYVDKFGFHTATCCGYIPQVNEWQSDWPSFFIRHRLQAQLDLIEKDYGDREARELWSQLKVKIPEMFCDVEIVPALLHGDLWAGNVAEDDSGPIIFDPASFYGHSEFELAIAGMFDSNFSMLVLVMCREKWKSSAIIWTNRRQASGMALDEMDGAGSEPEEGKNQEPGVITTRNILESFTESQEVGGLIGNLKGVFGDLVTREMTVEKFIGIMDKYQEQPHLLDHHLEWMMNSLLDIVRDNGSPSPLVHLAFKFLYIITKVRGYKLFLPLFPHEVGDLQPVLDMLVDQNPKDSETWETRYMLLLWLSMICLIPFDLARFDGNISEEGHARIPTMDRILKIAKCYLVVSDKARDAAAVLVSKFIVRPDVRQKRMADFLDWTLSMLSKSSFQTMEGTVVMNGMLQALAQLFKHAKREDCLPYAATVLECLDNCKLSESNQMVLRKLGMKLVQRLGLTFVKPKVAKWRYQRGCRSLAANLQAQGSLVQNQMITVAANEADDEEEYDIPGEIENVVEQLLVGLKDKDTIVRWSAAKGIGRITGRLPKELADDVIGSLLDCFSFQETDNAWHGGCLALAELGRRGLLLPSRISDVVPVILRALTYDEKRGACSVGSNVRDAACYVCWAFARAYEPAELIPFINQISSALVIAAVFDRDVNCRRAASAAFQENVGRQGTFPHGIDILTAADYFAVGNRVNCYLTISVYIAGFPEYTQPMIDHLVNMKINHWDSVIRELSTKALHNLTPRAPEYMANVVLPRLLPLSVGTDLHTRHGAILACAEITHALCKLAEENNRSITYYFNEKSLEGLKQIHQELCSRQLYRGLGGELMRPAVCTLIEKLSLSKMPFRGDPIIGGWQWLINDSLRSLSLVSSAAQQHIKESAVSALAALCNEYYINEKGEADPALQDELVTQYVSELQNTEKMIRCGFSRALGALPRFLLKGRLQQVLEGLKKVTLISPADVSFAESRRDALIAIAKVCQTIGVKGEGSQKEYVCRDNVAQIYATLLNGVTDYTTDSRGDVGGWVREAAMTSLMEVTLLLVQNEMELIDANTCKQIMCWLAQQSAEKIDKFRAHAGSVFLTLLHFDHPPVPHIPHREELEKIFPRSEKETLNWNAASEAFPRITQLLGLPAYRYYVLLGLSVSVGGLTETTLRYSAQSLFDYMKKIQNDSSAMESFCETLLKVFEDNLRNDRVSVPLLTMLDQMLANGCFDIFTMQENHPFAVKLFTLCKEEIKRSKDIRKLRSSIGVFCGLIQFQGDMREKVLFQLFLLLCHPFPVIRKTTASQVYEMLITYSDVVDPAIMDEAMTILSDTNWEAELPVVREKRNCLCDLMKVPKPQLVSKSSA</sequence>
<dbReference type="Proteomes" id="UP001623348">
    <property type="component" value="Unassembled WGS sequence"/>
</dbReference>
<dbReference type="Gene3D" id="1.25.10.10">
    <property type="entry name" value="Leucine-rich Repeat Variant"/>
    <property type="match status" value="2"/>
</dbReference>
<evidence type="ECO:0000256" key="19">
    <source>
        <dbReference type="ARBA" id="ARBA00023186"/>
    </source>
</evidence>
<evidence type="ECO:0000256" key="14">
    <source>
        <dbReference type="ARBA" id="ARBA00022741"/>
    </source>
</evidence>
<evidence type="ECO:0000256" key="23">
    <source>
        <dbReference type="ARBA" id="ARBA00057349"/>
    </source>
</evidence>
<dbReference type="EC" id="2.7.1.172" evidence="7"/>
<reference evidence="29 30" key="1">
    <citation type="submission" date="2024-06" db="EMBL/GenBank/DDBJ databases">
        <title>The draft genome of Grus japonensis, version 3.</title>
        <authorList>
            <person name="Nabeshima K."/>
            <person name="Suzuki S."/>
            <person name="Onuma M."/>
        </authorList>
    </citation>
    <scope>NUCLEOTIDE SEQUENCE [LARGE SCALE GENOMIC DNA]</scope>
    <source>
        <strain evidence="29 30">451A</strain>
    </source>
</reference>
<keyword evidence="30" id="KW-1185">Reference proteome</keyword>
<keyword evidence="19" id="KW-0143">Chaperone</keyword>
<organism evidence="29 30">
    <name type="scientific">Grus japonensis</name>
    <name type="common">Japanese crane</name>
    <name type="synonym">Red-crowned crane</name>
    <dbReference type="NCBI Taxonomy" id="30415"/>
    <lineage>
        <taxon>Eukaryota</taxon>
        <taxon>Metazoa</taxon>
        <taxon>Chordata</taxon>
        <taxon>Craniata</taxon>
        <taxon>Vertebrata</taxon>
        <taxon>Euteleostomi</taxon>
        <taxon>Archelosauria</taxon>
        <taxon>Archosauria</taxon>
        <taxon>Dinosauria</taxon>
        <taxon>Saurischia</taxon>
        <taxon>Theropoda</taxon>
        <taxon>Coelurosauria</taxon>
        <taxon>Aves</taxon>
        <taxon>Neognathae</taxon>
        <taxon>Neoaves</taxon>
        <taxon>Gruiformes</taxon>
        <taxon>Gruidae</taxon>
        <taxon>Grus</taxon>
    </lineage>
</organism>
<dbReference type="Pfam" id="PF03881">
    <property type="entry name" value="Fructosamin_kin"/>
    <property type="match status" value="2"/>
</dbReference>
<keyword evidence="11" id="KW-0963">Cytoplasm</keyword>
<evidence type="ECO:0000256" key="7">
    <source>
        <dbReference type="ARBA" id="ARBA00011961"/>
    </source>
</evidence>
<dbReference type="InterPro" id="IPR058033">
    <property type="entry name" value="ARM_TBCD_2nd"/>
</dbReference>
<dbReference type="SUPFAM" id="SSF48371">
    <property type="entry name" value="ARM repeat"/>
    <property type="match status" value="2"/>
</dbReference>
<evidence type="ECO:0000256" key="20">
    <source>
        <dbReference type="ARBA" id="ARBA00023212"/>
    </source>
</evidence>
<keyword evidence="9" id="KW-0796">Tight junction</keyword>
<dbReference type="InterPro" id="IPR016477">
    <property type="entry name" value="Fructo-/Ketosamine-3-kinase"/>
</dbReference>
<evidence type="ECO:0000256" key="21">
    <source>
        <dbReference type="ARBA" id="ARBA00048655"/>
    </source>
</evidence>
<comment type="caution">
    <text evidence="29">The sequence shown here is derived from an EMBL/GenBank/DDBJ whole genome shotgun (WGS) entry which is preliminary data.</text>
</comment>
<keyword evidence="20" id="KW-0206">Cytoskeleton</keyword>
<dbReference type="Gene3D" id="3.30.200.20">
    <property type="entry name" value="Phosphorylase Kinase, domain 1"/>
    <property type="match status" value="1"/>
</dbReference>
<dbReference type="SUPFAM" id="SSF56112">
    <property type="entry name" value="Protein kinase-like (PK-like)"/>
    <property type="match status" value="2"/>
</dbReference>
<comment type="similarity">
    <text evidence="5">Belongs to the TBCD family.</text>
</comment>
<comment type="similarity">
    <text evidence="6">Belongs to the fructosamine kinase family.</text>
</comment>
<evidence type="ECO:0000256" key="4">
    <source>
        <dbReference type="ARBA" id="ARBA00004536"/>
    </source>
</evidence>
<comment type="subunit">
    <text evidence="24">Found in a complex with at least ARL2, PPP2CB, PPP2R1A, PPP2R2A, PPP2R5E and TBCD. Interacts with PPP2CB. Part of a supercomplex made of cofactors A to E. Cofactors A and D function by capturing and stabilizing tubulin in a quasi-native conformation. Cofactor E binds to the cofactor D-tubulin complex; interaction with cofactor C then causes the release of tubulin polypeptides that are committed to the native state. Interacts with ARL2; interaction is enhanced with the GDP-bound form of ARL2. Does not interact with ARL3, ARL4A and ARL4D. Interacts with beta tubulin. Interacts with TBCE.</text>
</comment>
<evidence type="ECO:0000256" key="6">
    <source>
        <dbReference type="ARBA" id="ARBA00009460"/>
    </source>
</evidence>
<proteinExistence type="inferred from homology"/>
<evidence type="ECO:0000256" key="9">
    <source>
        <dbReference type="ARBA" id="ARBA00022427"/>
    </source>
</evidence>
<evidence type="ECO:0000256" key="2">
    <source>
        <dbReference type="ARBA" id="ARBA00004300"/>
    </source>
</evidence>
<evidence type="ECO:0000256" key="26">
    <source>
        <dbReference type="ARBA" id="ARBA00079875"/>
    </source>
</evidence>
<keyword evidence="17" id="KW-0965">Cell junction</keyword>
<evidence type="ECO:0000313" key="29">
    <source>
        <dbReference type="EMBL" id="GAB0197809.1"/>
    </source>
</evidence>
<dbReference type="GO" id="GO:0005524">
    <property type="term" value="F:ATP binding"/>
    <property type="evidence" value="ECO:0007669"/>
    <property type="project" value="UniProtKB-KW"/>
</dbReference>
<comment type="subcellular location">
    <subcellularLocation>
        <location evidence="4">Cell junction</location>
        <location evidence="4">Adherens junction</location>
    </subcellularLocation>
    <subcellularLocation>
        <location evidence="3">Cell junction</location>
        <location evidence="3">Tight junction</location>
    </subcellularLocation>
    <subcellularLocation>
        <location evidence="2">Cytoplasm</location>
        <location evidence="2">Cytoskeleton</location>
        <location evidence="2">Microtubule organizing center</location>
        <location evidence="2">Centrosome</location>
    </subcellularLocation>
    <subcellularLocation>
        <location evidence="1">Lateral cell membrane</location>
    </subcellularLocation>
</comment>
<dbReference type="GO" id="GO:0016301">
    <property type="term" value="F:kinase activity"/>
    <property type="evidence" value="ECO:0007669"/>
    <property type="project" value="UniProtKB-KW"/>
</dbReference>
<comment type="function">
    <text evidence="23">Tubulin-folding protein implicated in the first step of the tubulin folding pathway and required for tubulin complex assembly. Involved in the regulation of microtubule polymerization or depolymerization, it modulates microtubule dynamics by capturing GTP-bound beta-tubulin (TUBB). Its ability to interact with beta tubulin is regulated via its interaction with ARL2. Acts as a GTPase-activating protein (GAP) for ARL2. Induces microtubule disruption in absence of ARL2. Increases degradation of beta tubulin, when overexpressed in polarized cells. Promotes epithelial cell detachment, a process antagonized by ARL2. Induces tight adherens and tight junctions disassembly at the lateral cell membrane. Required for correct assembly and maintenance of the mitotic spindle, and proper progression of mitosis. Involved in neuron morphogenesis.</text>
</comment>
<dbReference type="Gene3D" id="3.90.1200.10">
    <property type="match status" value="2"/>
</dbReference>
<evidence type="ECO:0000256" key="11">
    <source>
        <dbReference type="ARBA" id="ARBA00022490"/>
    </source>
</evidence>
<dbReference type="FunFam" id="1.25.10.10:FF:000268">
    <property type="entry name" value="tubulin-specific chaperone D"/>
    <property type="match status" value="1"/>
</dbReference>
<evidence type="ECO:0000256" key="12">
    <source>
        <dbReference type="ARBA" id="ARBA00022679"/>
    </source>
</evidence>
<keyword evidence="13" id="KW-0677">Repeat</keyword>
<accession>A0ABC9XJP3</accession>
<keyword evidence="14" id="KW-0547">Nucleotide-binding</keyword>
<feature type="domain" description="Tubulin-folding cofactor D ARM repeats" evidence="28">
    <location>
        <begin position="884"/>
        <end position="1121"/>
    </location>
</feature>
<gene>
    <name evidence="29" type="ORF">GRJ2_002246300</name>
</gene>
<evidence type="ECO:0000256" key="8">
    <source>
        <dbReference type="ARBA" id="ARBA00015003"/>
    </source>
</evidence>
<keyword evidence="12" id="KW-0808">Transferase</keyword>
<dbReference type="GO" id="GO:0005813">
    <property type="term" value="C:centrosome"/>
    <property type="evidence" value="ECO:0007669"/>
    <property type="project" value="UniProtKB-SubCell"/>
</dbReference>
<evidence type="ECO:0000259" key="27">
    <source>
        <dbReference type="Pfam" id="PF12612"/>
    </source>
</evidence>
<dbReference type="InterPro" id="IPR033162">
    <property type="entry name" value="TBCD"/>
</dbReference>
<dbReference type="GO" id="GO:0005912">
    <property type="term" value="C:adherens junction"/>
    <property type="evidence" value="ECO:0007669"/>
    <property type="project" value="UniProtKB-SubCell"/>
</dbReference>
<feature type="domain" description="Tubulin-folding cofactor D C-terminal" evidence="27">
    <location>
        <begin position="1494"/>
        <end position="1681"/>
    </location>
</feature>
<comment type="catalytic activity">
    <reaction evidence="22">
        <text>N(6)-(D-psicosyl)-L-lysyl-[protein] + ATP = N(6)-(3-O-phospho-D-psicosyl)-L-lysyl-[protein] + ADP + H(+)</text>
        <dbReference type="Rhea" id="RHEA:61392"/>
        <dbReference type="Rhea" id="RHEA-COMP:15796"/>
        <dbReference type="Rhea" id="RHEA-COMP:15797"/>
        <dbReference type="ChEBI" id="CHEBI:15378"/>
        <dbReference type="ChEBI" id="CHEBI:30616"/>
        <dbReference type="ChEBI" id="CHEBI:144621"/>
        <dbReference type="ChEBI" id="CHEBI:144622"/>
        <dbReference type="ChEBI" id="CHEBI:456216"/>
    </reaction>
    <physiologicalReaction direction="left-to-right" evidence="22">
        <dbReference type="Rhea" id="RHEA:61393"/>
    </physiologicalReaction>
</comment>
<dbReference type="InterPro" id="IPR022577">
    <property type="entry name" value="TBCD_C"/>
</dbReference>
<evidence type="ECO:0000256" key="22">
    <source>
        <dbReference type="ARBA" id="ARBA00050767"/>
    </source>
</evidence>
<dbReference type="GO" id="GO:0005923">
    <property type="term" value="C:bicellular tight junction"/>
    <property type="evidence" value="ECO:0007669"/>
    <property type="project" value="UniProtKB-SubCell"/>
</dbReference>
<evidence type="ECO:0000256" key="10">
    <source>
        <dbReference type="ARBA" id="ARBA00022475"/>
    </source>
</evidence>
<evidence type="ECO:0000256" key="17">
    <source>
        <dbReference type="ARBA" id="ARBA00022949"/>
    </source>
</evidence>
<dbReference type="GO" id="GO:0048487">
    <property type="term" value="F:beta-tubulin binding"/>
    <property type="evidence" value="ECO:0007669"/>
    <property type="project" value="UniProtKB-ARBA"/>
</dbReference>
<comment type="catalytic activity">
    <reaction evidence="21">
        <text>N(6)-D-ribulosyl-L-lysyl-[protein] + ATP = N(6)-(3-O-phospho-D-ribulosyl)-L-lysyl-[protein] + ADP + H(+)</text>
        <dbReference type="Rhea" id="RHEA:48432"/>
        <dbReference type="Rhea" id="RHEA-COMP:12103"/>
        <dbReference type="Rhea" id="RHEA-COMP:12104"/>
        <dbReference type="ChEBI" id="CHEBI:15378"/>
        <dbReference type="ChEBI" id="CHEBI:30616"/>
        <dbReference type="ChEBI" id="CHEBI:90418"/>
        <dbReference type="ChEBI" id="CHEBI:90420"/>
        <dbReference type="ChEBI" id="CHEBI:456216"/>
        <dbReference type="EC" id="2.7.1.172"/>
    </reaction>
    <physiologicalReaction direction="left-to-right" evidence="21">
        <dbReference type="Rhea" id="RHEA:48433"/>
    </physiologicalReaction>
</comment>
<keyword evidence="16" id="KW-0067">ATP-binding</keyword>
<keyword evidence="18" id="KW-0472">Membrane</keyword>
<dbReference type="Pfam" id="PF25767">
    <property type="entry name" value="ARM_TBCD_2nd"/>
    <property type="match status" value="1"/>
</dbReference>
<dbReference type="EMBL" id="BAAFJT010000018">
    <property type="protein sequence ID" value="GAB0197809.1"/>
    <property type="molecule type" value="Genomic_DNA"/>
</dbReference>
<dbReference type="GO" id="GO:0016328">
    <property type="term" value="C:lateral plasma membrane"/>
    <property type="evidence" value="ECO:0007669"/>
    <property type="project" value="UniProtKB-SubCell"/>
</dbReference>
<evidence type="ECO:0000259" key="28">
    <source>
        <dbReference type="Pfam" id="PF25767"/>
    </source>
</evidence>
<evidence type="ECO:0000256" key="25">
    <source>
        <dbReference type="ARBA" id="ARBA00077974"/>
    </source>
</evidence>
<name>A0ABC9XJP3_GRUJA</name>
<dbReference type="GO" id="GO:0031115">
    <property type="term" value="P:negative regulation of microtubule polymerization"/>
    <property type="evidence" value="ECO:0007669"/>
    <property type="project" value="UniProtKB-ARBA"/>
</dbReference>
<dbReference type="PANTHER" id="PTHR12658:SF0">
    <property type="entry name" value="TUBULIN-SPECIFIC CHAPERONE D"/>
    <property type="match status" value="1"/>
</dbReference>
<dbReference type="GO" id="GO:0102193">
    <property type="term" value="F:protein-ribulosamine 3-kinase activity"/>
    <property type="evidence" value="ECO:0007669"/>
    <property type="project" value="UniProtKB-EC"/>
</dbReference>
<evidence type="ECO:0000256" key="15">
    <source>
        <dbReference type="ARBA" id="ARBA00022777"/>
    </source>
</evidence>
<dbReference type="GO" id="GO:0006457">
    <property type="term" value="P:protein folding"/>
    <property type="evidence" value="ECO:0007669"/>
    <property type="project" value="UniProtKB-ARBA"/>
</dbReference>